<dbReference type="GO" id="GO:0008893">
    <property type="term" value="F:guanosine-3',5'-bis(diphosphate) 3'-diphosphatase activity"/>
    <property type="evidence" value="ECO:0007669"/>
    <property type="project" value="TreeGrafter"/>
</dbReference>
<dbReference type="SMART" id="SM00479">
    <property type="entry name" value="EXOIII"/>
    <property type="match status" value="1"/>
</dbReference>
<sequence length="389" mass="43612">MPIEHGAEKVHGISDAMVKDAPTLDDFITVQHADKFRNSNVLVVAHNAKFDYPMFAPYCAKATQLCTMNLGRKFYPAAPSYKLGVLAKICGVQKVPTHRALDDVETSFALLQHFATANSLSISELIELEQAVDPNAVMPFGKHKGTKIVDLPKDYAIWLISTLDKDDWVVRQLRNTPDLYIYIGIRTEAEMTDKQMPNWQPTGLIQRAFKLAAKKHATQANKGSGIPYLTHLLAVSSLVIEHGGTEEQAAAALLHDVLEDTKTSYKRVKRTTNKNIADMVKACSSKKFGEEHSDPWIVKKVYLEKLNDKKPNDPSLLVALSDKVHNAERTANEYPKTADEQTKYWSKFNAGYDIQKLWYTSLYESLNAKGTLPPALLERLQVAIKILFN</sequence>
<dbReference type="SUPFAM" id="SSF53098">
    <property type="entry name" value="Ribonuclease H-like"/>
    <property type="match status" value="1"/>
</dbReference>
<proteinExistence type="predicted"/>
<dbReference type="Pfam" id="PF00929">
    <property type="entry name" value="RNase_T"/>
    <property type="match status" value="1"/>
</dbReference>
<dbReference type="Gene3D" id="1.10.3210.10">
    <property type="entry name" value="Hypothetical protein af1432"/>
    <property type="match status" value="1"/>
</dbReference>
<dbReference type="InterPro" id="IPR012337">
    <property type="entry name" value="RNaseH-like_sf"/>
</dbReference>
<dbReference type="SUPFAM" id="SSF109604">
    <property type="entry name" value="HD-domain/PDEase-like"/>
    <property type="match status" value="1"/>
</dbReference>
<dbReference type="AlphaFoldDB" id="A0A6J6B2M3"/>
<evidence type="ECO:0000313" key="2">
    <source>
        <dbReference type="EMBL" id="CAB4532798.1"/>
    </source>
</evidence>
<dbReference type="Pfam" id="PF12843">
    <property type="entry name" value="QSregVF_b"/>
    <property type="match status" value="1"/>
</dbReference>
<feature type="domain" description="Exonuclease" evidence="1">
    <location>
        <begin position="1"/>
        <end position="120"/>
    </location>
</feature>
<dbReference type="Gene3D" id="3.30.420.10">
    <property type="entry name" value="Ribonuclease H-like superfamily/Ribonuclease H"/>
    <property type="match status" value="1"/>
</dbReference>
<accession>A0A6J6B2M3</accession>
<dbReference type="InterPro" id="IPR024530">
    <property type="entry name" value="QSregVF_b"/>
</dbReference>
<dbReference type="InterPro" id="IPR013520">
    <property type="entry name" value="Ribonucl_H"/>
</dbReference>
<dbReference type="PANTHER" id="PTHR46246:SF1">
    <property type="entry name" value="GUANOSINE-3',5'-BIS(DIPHOSPHATE) 3'-PYROPHOSPHOHYDROLASE MESH1"/>
    <property type="match status" value="1"/>
</dbReference>
<organism evidence="2">
    <name type="scientific">freshwater metagenome</name>
    <dbReference type="NCBI Taxonomy" id="449393"/>
    <lineage>
        <taxon>unclassified sequences</taxon>
        <taxon>metagenomes</taxon>
        <taxon>ecological metagenomes</taxon>
    </lineage>
</organism>
<protein>
    <submittedName>
        <fullName evidence="2">Unannotated protein</fullName>
    </submittedName>
</protein>
<dbReference type="GO" id="GO:0003676">
    <property type="term" value="F:nucleic acid binding"/>
    <property type="evidence" value="ECO:0007669"/>
    <property type="project" value="InterPro"/>
</dbReference>
<dbReference type="InterPro" id="IPR036397">
    <property type="entry name" value="RNaseH_sf"/>
</dbReference>
<evidence type="ECO:0000259" key="1">
    <source>
        <dbReference type="SMART" id="SM00479"/>
    </source>
</evidence>
<dbReference type="EMBL" id="CAEZSE010000052">
    <property type="protein sequence ID" value="CAB4532798.1"/>
    <property type="molecule type" value="Genomic_DNA"/>
</dbReference>
<reference evidence="2" key="1">
    <citation type="submission" date="2020-05" db="EMBL/GenBank/DDBJ databases">
        <authorList>
            <person name="Chiriac C."/>
            <person name="Salcher M."/>
            <person name="Ghai R."/>
            <person name="Kavagutti S V."/>
        </authorList>
    </citation>
    <scope>NUCLEOTIDE SEQUENCE</scope>
</reference>
<dbReference type="Pfam" id="PF13328">
    <property type="entry name" value="HD_4"/>
    <property type="match status" value="1"/>
</dbReference>
<dbReference type="PANTHER" id="PTHR46246">
    <property type="entry name" value="GUANOSINE-3',5'-BIS(DIPHOSPHATE) 3'-PYROPHOSPHOHYDROLASE MESH1"/>
    <property type="match status" value="1"/>
</dbReference>
<gene>
    <name evidence="2" type="ORF">UFOPK1353_00449</name>
</gene>
<dbReference type="InterPro" id="IPR052194">
    <property type="entry name" value="MESH1"/>
</dbReference>
<dbReference type="CDD" id="cd06127">
    <property type="entry name" value="DEDDh"/>
    <property type="match status" value="1"/>
</dbReference>
<name>A0A6J6B2M3_9ZZZZ</name>